<sequence>MSTYHGPVTQKPISEIAKYLKNLIPANIPETYALKPMFENVASEEDIRNGVVAFRDFLYLFCERLISDGHLYFKLKKNPKKATDYPFLYSITDLLADIGYHSKLAESGDSLLITEIPSFTASIDEKGNKKKPKNPVSKLIVCLRFLAHCGFVFTGIDLEAKTVNISKGQLLEVSYPNAPILLTGLKAMSIADIELRVKRYKNDNNHDNLLRCDYRLIKAKDTDVLDVLNDFLHPLPEKVQKFALDLHRHYIDMGMTCATIISTFEVHFAYSYIKNSQRVLSSRDVYQLRTWEFALSTRYGYCLVVRAKKTDKYPDVIEKLPLPLQKKIAKGYGCDRKLRNEPCQGGCQGIRLPLDDSILNISKGIETWLDKEVLYKLRK</sequence>
<proteinExistence type="predicted"/>
<comment type="caution">
    <text evidence="1">The sequence shown here is derived from an EMBL/GenBank/DDBJ whole genome shotgun (WGS) entry which is preliminary data.</text>
</comment>
<dbReference type="Proteomes" id="UP000724672">
    <property type="component" value="Unassembled WGS sequence"/>
</dbReference>
<organism evidence="1 2">
    <name type="scientific">Anaeromonas frigoriresistens</name>
    <dbReference type="NCBI Taxonomy" id="2683708"/>
    <lineage>
        <taxon>Bacteria</taxon>
        <taxon>Bacillati</taxon>
        <taxon>Bacillota</taxon>
        <taxon>Tissierellia</taxon>
        <taxon>Tissierellales</taxon>
        <taxon>Thermohalobacteraceae</taxon>
        <taxon>Anaeromonas</taxon>
    </lineage>
</organism>
<name>A0A942UXQ0_9FIRM</name>
<gene>
    <name evidence="1" type="ORF">GOQ27_03630</name>
</gene>
<dbReference type="EMBL" id="WSFT01000016">
    <property type="protein sequence ID" value="MBS4537537.1"/>
    <property type="molecule type" value="Genomic_DNA"/>
</dbReference>
<reference evidence="1" key="1">
    <citation type="submission" date="2019-12" db="EMBL/GenBank/DDBJ databases">
        <title>Clostridiaceae gen. nov. sp. nov., isolated from sediment in Xinjiang, China.</title>
        <authorList>
            <person name="Zhang R."/>
        </authorList>
    </citation>
    <scope>NUCLEOTIDE SEQUENCE</scope>
    <source>
        <strain evidence="1">D2Q-11</strain>
    </source>
</reference>
<evidence type="ECO:0000313" key="1">
    <source>
        <dbReference type="EMBL" id="MBS4537537.1"/>
    </source>
</evidence>
<dbReference type="RefSeq" id="WP_203365459.1">
    <property type="nucleotide sequence ID" value="NZ_WSFT01000016.1"/>
</dbReference>
<evidence type="ECO:0000313" key="2">
    <source>
        <dbReference type="Proteomes" id="UP000724672"/>
    </source>
</evidence>
<protein>
    <submittedName>
        <fullName evidence="1">Uncharacterized protein</fullName>
    </submittedName>
</protein>
<keyword evidence="2" id="KW-1185">Reference proteome</keyword>
<accession>A0A942UXQ0</accession>
<dbReference type="AlphaFoldDB" id="A0A942UXQ0"/>